<evidence type="ECO:0000256" key="8">
    <source>
        <dbReference type="PROSITE-ProRule" id="PRU01360"/>
    </source>
</evidence>
<dbReference type="NCBIfam" id="TIGR04056">
    <property type="entry name" value="OMP_RagA_SusC"/>
    <property type="match status" value="1"/>
</dbReference>
<dbReference type="RefSeq" id="WP_151882366.1">
    <property type="nucleotide sequence ID" value="NZ_WCTH01000033.1"/>
</dbReference>
<keyword evidence="2 8" id="KW-0813">Transport</keyword>
<dbReference type="InterPro" id="IPR012910">
    <property type="entry name" value="Plug_dom"/>
</dbReference>
<dbReference type="InterPro" id="IPR037066">
    <property type="entry name" value="Plug_dom_sf"/>
</dbReference>
<dbReference type="InterPro" id="IPR036942">
    <property type="entry name" value="Beta-barrel_TonB_sf"/>
</dbReference>
<evidence type="ECO:0000259" key="11">
    <source>
        <dbReference type="Pfam" id="PF00593"/>
    </source>
</evidence>
<keyword evidence="3 8" id="KW-1134">Transmembrane beta strand</keyword>
<reference evidence="13 14" key="1">
    <citation type="journal article" date="2019" name="Nat. Med.">
        <title>A library of human gut bacterial isolates paired with longitudinal multiomics data enables mechanistic microbiome research.</title>
        <authorList>
            <person name="Poyet M."/>
            <person name="Groussin M."/>
            <person name="Gibbons S.M."/>
            <person name="Avila-Pacheco J."/>
            <person name="Jiang X."/>
            <person name="Kearney S.M."/>
            <person name="Perrotta A.R."/>
            <person name="Berdy B."/>
            <person name="Zhao S."/>
            <person name="Lieberman T.D."/>
            <person name="Swanson P.K."/>
            <person name="Smith M."/>
            <person name="Roesemann S."/>
            <person name="Alexander J.E."/>
            <person name="Rich S.A."/>
            <person name="Livny J."/>
            <person name="Vlamakis H."/>
            <person name="Clish C."/>
            <person name="Bullock K."/>
            <person name="Deik A."/>
            <person name="Scott J."/>
            <person name="Pierce K.A."/>
            <person name="Xavier R.J."/>
            <person name="Alm E.J."/>
        </authorList>
    </citation>
    <scope>NUCLEOTIDE SEQUENCE [LARGE SCALE GENOMIC DNA]</scope>
    <source>
        <strain evidence="13 14">BIOML-A3</strain>
    </source>
</reference>
<keyword evidence="5 9" id="KW-0798">TonB box</keyword>
<keyword evidence="4 8" id="KW-0812">Transmembrane</keyword>
<name>A0A6I0LC52_BACUN</name>
<dbReference type="Gene3D" id="2.60.40.1120">
    <property type="entry name" value="Carboxypeptidase-like, regulatory domain"/>
    <property type="match status" value="1"/>
</dbReference>
<dbReference type="FunFam" id="2.60.40.1120:FF:000003">
    <property type="entry name" value="Outer membrane protein Omp121"/>
    <property type="match status" value="1"/>
</dbReference>
<keyword evidence="13" id="KW-0675">Receptor</keyword>
<dbReference type="EMBL" id="WCTJ01000045">
    <property type="protein sequence ID" value="KAB4247618.1"/>
    <property type="molecule type" value="Genomic_DNA"/>
</dbReference>
<evidence type="ECO:0000256" key="9">
    <source>
        <dbReference type="RuleBase" id="RU003357"/>
    </source>
</evidence>
<dbReference type="InterPro" id="IPR023997">
    <property type="entry name" value="TonB-dep_OMP_SusC/RagA_CS"/>
</dbReference>
<feature type="domain" description="TonB-dependent receptor-like beta-barrel" evidence="11">
    <location>
        <begin position="459"/>
        <end position="1051"/>
    </location>
</feature>
<dbReference type="PROSITE" id="PS52016">
    <property type="entry name" value="TONB_DEPENDENT_REC_3"/>
    <property type="match status" value="1"/>
</dbReference>
<dbReference type="InterPro" id="IPR008969">
    <property type="entry name" value="CarboxyPept-like_regulatory"/>
</dbReference>
<evidence type="ECO:0000256" key="3">
    <source>
        <dbReference type="ARBA" id="ARBA00022452"/>
    </source>
</evidence>
<evidence type="ECO:0000256" key="4">
    <source>
        <dbReference type="ARBA" id="ARBA00022692"/>
    </source>
</evidence>
<evidence type="ECO:0000256" key="10">
    <source>
        <dbReference type="SAM" id="SignalP"/>
    </source>
</evidence>
<feature type="signal peptide" evidence="10">
    <location>
        <begin position="1"/>
        <end position="36"/>
    </location>
</feature>
<dbReference type="Gene3D" id="2.170.130.10">
    <property type="entry name" value="TonB-dependent receptor, plug domain"/>
    <property type="match status" value="1"/>
</dbReference>
<gene>
    <name evidence="13" type="ORF">GAP48_19775</name>
</gene>
<dbReference type="AlphaFoldDB" id="A0A6I0LC52"/>
<dbReference type="Pfam" id="PF07715">
    <property type="entry name" value="Plug"/>
    <property type="match status" value="1"/>
</dbReference>
<dbReference type="InterPro" id="IPR023996">
    <property type="entry name" value="TonB-dep_OMP_SusC/RagA"/>
</dbReference>
<dbReference type="SUPFAM" id="SSF56935">
    <property type="entry name" value="Porins"/>
    <property type="match status" value="1"/>
</dbReference>
<evidence type="ECO:0000256" key="2">
    <source>
        <dbReference type="ARBA" id="ARBA00022448"/>
    </source>
</evidence>
<dbReference type="InterPro" id="IPR039426">
    <property type="entry name" value="TonB-dep_rcpt-like"/>
</dbReference>
<feature type="domain" description="TonB-dependent receptor plug" evidence="12">
    <location>
        <begin position="142"/>
        <end position="249"/>
    </location>
</feature>
<organism evidence="13 14">
    <name type="scientific">Bacteroides uniformis</name>
    <dbReference type="NCBI Taxonomy" id="820"/>
    <lineage>
        <taxon>Bacteria</taxon>
        <taxon>Pseudomonadati</taxon>
        <taxon>Bacteroidota</taxon>
        <taxon>Bacteroidia</taxon>
        <taxon>Bacteroidales</taxon>
        <taxon>Bacteroidaceae</taxon>
        <taxon>Bacteroides</taxon>
    </lineage>
</organism>
<comment type="caution">
    <text evidence="13">The sequence shown here is derived from an EMBL/GenBank/DDBJ whole genome shotgun (WGS) entry which is preliminary data.</text>
</comment>
<keyword evidence="7 8" id="KW-0998">Cell outer membrane</keyword>
<keyword evidence="10" id="KW-0732">Signal</keyword>
<dbReference type="Gene3D" id="2.40.170.20">
    <property type="entry name" value="TonB-dependent receptor, beta-barrel domain"/>
    <property type="match status" value="1"/>
</dbReference>
<dbReference type="GO" id="GO:0009279">
    <property type="term" value="C:cell outer membrane"/>
    <property type="evidence" value="ECO:0007669"/>
    <property type="project" value="UniProtKB-SubCell"/>
</dbReference>
<evidence type="ECO:0000313" key="13">
    <source>
        <dbReference type="EMBL" id="KAB4247618.1"/>
    </source>
</evidence>
<dbReference type="Pfam" id="PF00593">
    <property type="entry name" value="TonB_dep_Rec_b-barrel"/>
    <property type="match status" value="1"/>
</dbReference>
<dbReference type="InterPro" id="IPR000531">
    <property type="entry name" value="Beta-barrel_TonB"/>
</dbReference>
<feature type="chain" id="PRO_5030152626" evidence="10">
    <location>
        <begin position="37"/>
        <end position="1095"/>
    </location>
</feature>
<dbReference type="NCBIfam" id="TIGR04057">
    <property type="entry name" value="SusC_RagA_signa"/>
    <property type="match status" value="1"/>
</dbReference>
<dbReference type="Pfam" id="PF13715">
    <property type="entry name" value="CarbopepD_reg_2"/>
    <property type="match status" value="1"/>
</dbReference>
<dbReference type="Proteomes" id="UP000487989">
    <property type="component" value="Unassembled WGS sequence"/>
</dbReference>
<keyword evidence="6 8" id="KW-0472">Membrane</keyword>
<evidence type="ECO:0000313" key="14">
    <source>
        <dbReference type="Proteomes" id="UP000487989"/>
    </source>
</evidence>
<evidence type="ECO:0000256" key="1">
    <source>
        <dbReference type="ARBA" id="ARBA00004571"/>
    </source>
</evidence>
<evidence type="ECO:0000256" key="5">
    <source>
        <dbReference type="ARBA" id="ARBA00023077"/>
    </source>
</evidence>
<comment type="similarity">
    <text evidence="8 9">Belongs to the TonB-dependent receptor family.</text>
</comment>
<comment type="subcellular location">
    <subcellularLocation>
        <location evidence="1 8">Cell outer membrane</location>
        <topology evidence="1 8">Multi-pass membrane protein</topology>
    </subcellularLocation>
</comment>
<accession>A0A6I0LC52</accession>
<dbReference type="FunFam" id="2.170.130.10:FF:000024">
    <property type="entry name" value="Outer membrane protein"/>
    <property type="match status" value="1"/>
</dbReference>
<evidence type="ECO:0000256" key="6">
    <source>
        <dbReference type="ARBA" id="ARBA00023136"/>
    </source>
</evidence>
<dbReference type="SUPFAM" id="SSF49464">
    <property type="entry name" value="Carboxypeptidase regulatory domain-like"/>
    <property type="match status" value="1"/>
</dbReference>
<protein>
    <submittedName>
        <fullName evidence="13">TonB-dependent receptor</fullName>
    </submittedName>
</protein>
<evidence type="ECO:0000256" key="7">
    <source>
        <dbReference type="ARBA" id="ARBA00023237"/>
    </source>
</evidence>
<sequence>MLMKENLWHCLIKARRQKLAQTLVWLAVLGATPMLAAETSTTGVATVEQAGTITVKGHVADSAGEALIGVSVAVKGGSTGAITDLDGNYSLNVQKGKTLVFSYIGYKVQEIVVTGNVLNVTMKDDSQTLDEVVVVGFGTQKKVNLTGSVGVVDSKSLEARPITNLSQGLQGVVPGLQISFTSGELNQSGSMNVRGTGTIGDGSSGSPLVLIDGMEGDLNSINPQDVENISVLKDAAASSIYGSRAPFGVVLVTTKSGSKGKAKVNYNNNFRWVTPIVVPEILDSYSFAAYYNEAALNNNGGARFDDPTMQRILDFQNGILKDPVPVKSDGVNWEDSWSKGNANTDWYDALWQDHAFSQEHNLSFSGGTDKMNYYVSGNILDQNGLLKVNQEKFQRMSVNAKMNVSLTKWARLNVGTRFTRTEYGKPTKMGSAFFEDMPRQTWPVLPIYDSNGYLFGNSNPILALQDGGRTTSQTDYMYQQLGLVLEPIKNWVTHIDFNYRSKRYDWHESTYYTYVHNALGEATINSKGNTSGVRENTERTDYVNLNAYSEYGFKVGDDHNFKVMAGFQMEHNKWHAFSGGRQGIIVNGYDEIDITTGVDYKGNAVTPTIGGSTTRWSTAGFFGRINYDYKGRYLAEINLRYDGSSRFRSDNRWNVFPSFSLGWNVARENFWESLAQTVNTLKLRGSYGELGNQNTSKPYPTYQVLNISTNAGTWLQDGKKPNIAKMPGLISSTLTWERVKSWNVGLDWGVFNNRLTGSFDYFVRKTTDMVGPAPTLPEILGTDVPKTNNTDLKTYGFEFSLTWKDRLKNGLGYSATFLLSDSQTKILSYPNPNLTIGTYTSGHLTGEIWGYETIGIAKSQEEMDAHIASLPNGGQSKLGTNWSAGDIMYADLNGDGKIDPGANKFDDHGDLKKIGNSTPRFQFGLDLSADWKGFDFRAFFQGVMKRDYWPTTRNSYFWGATCENVWYAVGFKQHLDYYRAEPYYGLDTNIDSYYPRPLQGNSKNVQKQTRYLQDASYIRLKNLQIGYTLPSNLTSRFGIAKLRVFFSGENLWTGTKLPDMLDPETIFGGVSTGAGLNGQAYPISKSLSVGVNVTL</sequence>
<proteinExistence type="inferred from homology"/>
<evidence type="ECO:0000259" key="12">
    <source>
        <dbReference type="Pfam" id="PF07715"/>
    </source>
</evidence>